<dbReference type="GO" id="GO:0008484">
    <property type="term" value="F:sulfuric ester hydrolase activity"/>
    <property type="evidence" value="ECO:0007669"/>
    <property type="project" value="TreeGrafter"/>
</dbReference>
<gene>
    <name evidence="4" type="ORF">GKO46_12850</name>
    <name evidence="5" type="ORF">GKO48_03770</name>
</gene>
<dbReference type="GO" id="GO:0046872">
    <property type="term" value="F:metal ion binding"/>
    <property type="evidence" value="ECO:0007669"/>
    <property type="project" value="UniProtKB-KW"/>
</dbReference>
<dbReference type="EMBL" id="CP046147">
    <property type="protein sequence ID" value="WFG38761.1"/>
    <property type="molecule type" value="Genomic_DNA"/>
</dbReference>
<dbReference type="GO" id="GO:0005737">
    <property type="term" value="C:cytoplasm"/>
    <property type="evidence" value="ECO:0007669"/>
    <property type="project" value="TreeGrafter"/>
</dbReference>
<evidence type="ECO:0000313" key="7">
    <source>
        <dbReference type="Proteomes" id="UP001321249"/>
    </source>
</evidence>
<evidence type="ECO:0000313" key="6">
    <source>
        <dbReference type="Proteomes" id="UP001219901"/>
    </source>
</evidence>
<dbReference type="Proteomes" id="UP001219901">
    <property type="component" value="Chromosome"/>
</dbReference>
<evidence type="ECO:0000256" key="1">
    <source>
        <dbReference type="ARBA" id="ARBA00022723"/>
    </source>
</evidence>
<organism evidence="5 6">
    <name type="scientific">Candidatus Lucifugimonas marina</name>
    <dbReference type="NCBI Taxonomy" id="3038979"/>
    <lineage>
        <taxon>Bacteria</taxon>
        <taxon>Bacillati</taxon>
        <taxon>Chloroflexota</taxon>
        <taxon>Dehalococcoidia</taxon>
        <taxon>SAR202 cluster</taxon>
        <taxon>Candidatus Lucifugimonadales</taxon>
        <taxon>Candidatus Lucifugimonadaceae</taxon>
        <taxon>Candidatus Lucifugimonas</taxon>
    </lineage>
</organism>
<dbReference type="InterPro" id="IPR000917">
    <property type="entry name" value="Sulfatase_N"/>
</dbReference>
<evidence type="ECO:0000259" key="3">
    <source>
        <dbReference type="Pfam" id="PF00884"/>
    </source>
</evidence>
<evidence type="ECO:0000313" key="4">
    <source>
        <dbReference type="EMBL" id="MDG0867951.1"/>
    </source>
</evidence>
<keyword evidence="2 5" id="KW-0378">Hydrolase</keyword>
<evidence type="ECO:0000313" key="5">
    <source>
        <dbReference type="EMBL" id="WFG38761.1"/>
    </source>
</evidence>
<reference evidence="5" key="2">
    <citation type="journal article" date="2023" name="Nat. Commun.">
        <title>Cultivation of marine bacteria of the SAR202 clade.</title>
        <authorList>
            <person name="Lim Y."/>
            <person name="Seo J.H."/>
            <person name="Giovannoni S.J."/>
            <person name="Kang I."/>
            <person name="Cho J.C."/>
        </authorList>
    </citation>
    <scope>NUCLEOTIDE SEQUENCE</scope>
    <source>
        <strain evidence="5">JH1073</strain>
    </source>
</reference>
<keyword evidence="6" id="KW-1185">Reference proteome</keyword>
<dbReference type="PANTHER" id="PTHR45953:SF1">
    <property type="entry name" value="IDURONATE 2-SULFATASE"/>
    <property type="match status" value="1"/>
</dbReference>
<dbReference type="Proteomes" id="UP001321249">
    <property type="component" value="Unassembled WGS sequence"/>
</dbReference>
<proteinExistence type="predicted"/>
<dbReference type="InterPro" id="IPR017850">
    <property type="entry name" value="Alkaline_phosphatase_core_sf"/>
</dbReference>
<dbReference type="CDD" id="cd16037">
    <property type="entry name" value="sulfatase_like"/>
    <property type="match status" value="1"/>
</dbReference>
<dbReference type="AlphaFoldDB" id="A0AAJ5ZH99"/>
<keyword evidence="1" id="KW-0479">Metal-binding</keyword>
<protein>
    <submittedName>
        <fullName evidence="5">Sulfatase-like hydrolase/transferase</fullName>
    </submittedName>
</protein>
<dbReference type="SUPFAM" id="SSF53649">
    <property type="entry name" value="Alkaline phosphatase-like"/>
    <property type="match status" value="1"/>
</dbReference>
<feature type="domain" description="Sulfatase N-terminal" evidence="3">
    <location>
        <begin position="83"/>
        <end position="421"/>
    </location>
</feature>
<dbReference type="Pfam" id="PF00884">
    <property type="entry name" value="Sulfatase"/>
    <property type="match status" value="1"/>
</dbReference>
<sequence length="580" mass="65714">MCRSEPHARRRITWDRGRLEYGQTLSCTCRNSHRSRTGLGHRRRSLHRLSLRNSRPTIRCQTRLSQRRNHLELGLHVPNSTRPNILFIESDQHNPAVIGAYGDPVIRTPNLDALSARGIVFENSYCASPICVPSRAAMLTGQHPYQNEVWTNSQYLHSGIPTFAHSLGAAGYSPVQIGRMHFNGPDQLHGFTERFIGDHNPNHLGAEEVDHGSLHGTAGPARVSLELSGHGLNSYQVHDETVTARTVEFLDDHAAKNSDEPFALAIGLMLPHQPFVATKNDYDEYRGKVPPPKNPMPFEDETHLYLKWWKSHAGLEDVTPEEVERTRTAYYGLVTRLDELLGDIFDALEKHDLLENTLIVYTADHGEQIGEKGLWWKQTFYEDSVKVPAIISWPARLPQGEKINRITSQLDLNATMLDAAEAPALPSSIGRSLLPLIDNPANQDWHDIAFSEYCTEPNDKAHSEGEKIWQNRMVREGDWKLIYYHGDDLNGSNIPSQLFNLKDDPDELHDLIDAPQHQKVVSHLTNLVLEDWNPAWVDAQIRKQSANLGITIPWAKNTQPVDTVRWDLNPAWDYLDDPQV</sequence>
<name>A0AAJ5ZH99_9CHLR</name>
<evidence type="ECO:0000256" key="2">
    <source>
        <dbReference type="ARBA" id="ARBA00022801"/>
    </source>
</evidence>
<dbReference type="EMBL" id="WMBE01000005">
    <property type="protein sequence ID" value="MDG0867951.1"/>
    <property type="molecule type" value="Genomic_DNA"/>
</dbReference>
<reference evidence="6 7" key="1">
    <citation type="submission" date="2019-11" db="EMBL/GenBank/DDBJ databases">
        <authorList>
            <person name="Cho J.-C."/>
        </authorList>
    </citation>
    <scope>NUCLEOTIDE SEQUENCE [LARGE SCALE GENOMIC DNA]</scope>
    <source>
        <strain evidence="5 6">JH1073</strain>
        <strain evidence="4 7">JH702</strain>
    </source>
</reference>
<accession>A0AAJ5ZH99</accession>
<dbReference type="PANTHER" id="PTHR45953">
    <property type="entry name" value="IDURONATE 2-SULFATASE"/>
    <property type="match status" value="1"/>
</dbReference>
<reference evidence="6" key="3">
    <citation type="submission" date="2023-06" db="EMBL/GenBank/DDBJ databases">
        <title>Pangenomics reveal diversification of enzyme families and niche specialization in globally abundant SAR202 bacteria.</title>
        <authorList>
            <person name="Saw J.H.W."/>
        </authorList>
    </citation>
    <scope>NUCLEOTIDE SEQUENCE [LARGE SCALE GENOMIC DNA]</scope>
    <source>
        <strain evidence="6">JH1073</strain>
    </source>
</reference>
<dbReference type="Gene3D" id="3.40.720.10">
    <property type="entry name" value="Alkaline Phosphatase, subunit A"/>
    <property type="match status" value="1"/>
</dbReference>